<dbReference type="SMART" id="SM00302">
    <property type="entry name" value="GED"/>
    <property type="match status" value="1"/>
</dbReference>
<dbReference type="InterPro" id="IPR001401">
    <property type="entry name" value="Dynamin_GTPase"/>
</dbReference>
<dbReference type="RefSeq" id="XP_007388631.1">
    <property type="nucleotide sequence ID" value="XM_007388569.1"/>
</dbReference>
<feature type="domain" description="GED" evidence="4">
    <location>
        <begin position="714"/>
        <end position="807"/>
    </location>
</feature>
<dbReference type="CDD" id="cd08771">
    <property type="entry name" value="DLP_1"/>
    <property type="match status" value="1"/>
</dbReference>
<dbReference type="PROSITE" id="PS51718">
    <property type="entry name" value="G_DYNAMIN_2"/>
    <property type="match status" value="1"/>
</dbReference>
<dbReference type="InterPro" id="IPR045063">
    <property type="entry name" value="Dynamin_N"/>
</dbReference>
<dbReference type="Pfam" id="PF01031">
    <property type="entry name" value="Dynamin_M"/>
    <property type="match status" value="1"/>
</dbReference>
<dbReference type="GO" id="GO:0005874">
    <property type="term" value="C:microtubule"/>
    <property type="evidence" value="ECO:0007669"/>
    <property type="project" value="TreeGrafter"/>
</dbReference>
<dbReference type="PROSITE" id="PS51388">
    <property type="entry name" value="GED"/>
    <property type="match status" value="1"/>
</dbReference>
<dbReference type="InterPro" id="IPR003130">
    <property type="entry name" value="GED"/>
</dbReference>
<dbReference type="AlphaFoldDB" id="R7S1B0"/>
<dbReference type="InterPro" id="IPR030381">
    <property type="entry name" value="G_DYNAMIN_dom"/>
</dbReference>
<sequence>MSSPAANDLAQSSVDTPPNEITQTFSELTKIDNDRDPDSSFGSPFTEMSDTMSSDELATTETVDISTSAYAQKRKELMELTRDLFSMGAQTLIDLPRIVVIGGQSAGKSSLVEAVSGINVPRDSGTCTRCPVECSIIGNAEEWSCHISLRFDYDKDNQALSQPTRAEFSPPLTDKAGVELWIRRAQAAILNPQEDYRTFQGRSTQDIRDYPNMLKFSRNMVCVNIMDPDATDLSFVDLPGLIQNASDSDVKLVRDLVEVNIRGESTLILVTIPASDEMENQLAVRLARQADPLGKRTIGIITKPDTLTRGATSARQKWKAVLEGKSHTLKHGYYCVRLPDDDERARGISRDEADKIATDFFDSTAPWDEIVVNQRTRFGVPNFISNMSHLLMGVIESALPKVKADVNRLSIENLSQRVALPQHLASDPATELLRMMTGFCSEIRAVVHGENHDDMRLVQSNRALYAIFRKAVRATAPDFRPFENHTRYQLPPLQEGPEFDDEFVERDVGVPVMDLWAVRSVVRQSIGWELQNNVPFAAKKKIIQGITALWNTPAVACFDAVFAGLEGFVQGLIEKYYGPFDRLRDWMSVAVDRLIGECREAAIQVVLSLLKLEHSPLYTQNDYYIEDARQKWLAHFHEVRKDRHLYTRRAAPARAKPGNPYDTDDTDEDEDEVVGMRYESSDQSALMALAKRGYEGLKTNDLKRLHPQDDFGNELIVMADVRAYFQVAYKRVIDYVPLAIEHALNQAFAESLQDQLFAALDFSSADALDRFKELLSENPIVAAKRRELEDKRGRLAEIQRKLSEFKV</sequence>
<evidence type="ECO:0000313" key="7">
    <source>
        <dbReference type="Proteomes" id="UP000054196"/>
    </source>
</evidence>
<dbReference type="Gene3D" id="1.20.120.1240">
    <property type="entry name" value="Dynamin, middle domain"/>
    <property type="match status" value="1"/>
</dbReference>
<evidence type="ECO:0000313" key="6">
    <source>
        <dbReference type="EMBL" id="EIN04160.1"/>
    </source>
</evidence>
<evidence type="ECO:0000256" key="1">
    <source>
        <dbReference type="ARBA" id="ARBA00022741"/>
    </source>
</evidence>
<feature type="compositionally biased region" description="Polar residues" evidence="3">
    <location>
        <begin position="1"/>
        <end position="27"/>
    </location>
</feature>
<dbReference type="GO" id="GO:0016020">
    <property type="term" value="C:membrane"/>
    <property type="evidence" value="ECO:0007669"/>
    <property type="project" value="TreeGrafter"/>
</dbReference>
<keyword evidence="2" id="KW-0342">GTP-binding</keyword>
<dbReference type="Pfam" id="PF02212">
    <property type="entry name" value="GED"/>
    <property type="match status" value="1"/>
</dbReference>
<feature type="domain" description="Dynamin-type G" evidence="5">
    <location>
        <begin position="92"/>
        <end position="381"/>
    </location>
</feature>
<evidence type="ECO:0000256" key="2">
    <source>
        <dbReference type="ARBA" id="ARBA00023134"/>
    </source>
</evidence>
<protein>
    <recommendedName>
        <fullName evidence="8">P-loop containing nucleoside triphosphate hydrolase protein</fullName>
    </recommendedName>
</protein>
<dbReference type="GO" id="GO:0016559">
    <property type="term" value="P:peroxisome fission"/>
    <property type="evidence" value="ECO:0007669"/>
    <property type="project" value="TreeGrafter"/>
</dbReference>
<organism evidence="6 7">
    <name type="scientific">Punctularia strigosozonata (strain HHB-11173)</name>
    <name type="common">White-rot fungus</name>
    <dbReference type="NCBI Taxonomy" id="741275"/>
    <lineage>
        <taxon>Eukaryota</taxon>
        <taxon>Fungi</taxon>
        <taxon>Dikarya</taxon>
        <taxon>Basidiomycota</taxon>
        <taxon>Agaricomycotina</taxon>
        <taxon>Agaricomycetes</taxon>
        <taxon>Corticiales</taxon>
        <taxon>Punctulariaceae</taxon>
        <taxon>Punctularia</taxon>
    </lineage>
</organism>
<dbReference type="InterPro" id="IPR000375">
    <property type="entry name" value="Dynamin_stalk"/>
</dbReference>
<dbReference type="OrthoDB" id="5061070at2759"/>
<dbReference type="OMA" id="CAGTHIE"/>
<dbReference type="GO" id="GO:0003924">
    <property type="term" value="F:GTPase activity"/>
    <property type="evidence" value="ECO:0007669"/>
    <property type="project" value="InterPro"/>
</dbReference>
<dbReference type="SMART" id="SM00053">
    <property type="entry name" value="DYNc"/>
    <property type="match status" value="1"/>
</dbReference>
<dbReference type="HOGENOM" id="CLU_008964_4_1_1"/>
<dbReference type="GO" id="GO:0005525">
    <property type="term" value="F:GTP binding"/>
    <property type="evidence" value="ECO:0007669"/>
    <property type="project" value="InterPro"/>
</dbReference>
<dbReference type="InterPro" id="IPR022812">
    <property type="entry name" value="Dynamin"/>
</dbReference>
<evidence type="ECO:0008006" key="8">
    <source>
        <dbReference type="Google" id="ProtNLM"/>
    </source>
</evidence>
<gene>
    <name evidence="6" type="ORF">PUNSTDRAFT_138885</name>
</gene>
<dbReference type="GO" id="GO:0000266">
    <property type="term" value="P:mitochondrial fission"/>
    <property type="evidence" value="ECO:0007669"/>
    <property type="project" value="TreeGrafter"/>
</dbReference>
<dbReference type="PRINTS" id="PR00195">
    <property type="entry name" value="DYNAMIN"/>
</dbReference>
<feature type="region of interest" description="Disordered" evidence="3">
    <location>
        <begin position="1"/>
        <end position="60"/>
    </location>
</feature>
<feature type="compositionally biased region" description="Basic and acidic residues" evidence="3">
    <location>
        <begin position="29"/>
        <end position="38"/>
    </location>
</feature>
<dbReference type="GO" id="GO:0006897">
    <property type="term" value="P:endocytosis"/>
    <property type="evidence" value="ECO:0007669"/>
    <property type="project" value="TreeGrafter"/>
</dbReference>
<dbReference type="GeneID" id="18880184"/>
<evidence type="ECO:0000259" key="5">
    <source>
        <dbReference type="PROSITE" id="PS51718"/>
    </source>
</evidence>
<proteinExistence type="predicted"/>
<dbReference type="InterPro" id="IPR027417">
    <property type="entry name" value="P-loop_NTPase"/>
</dbReference>
<keyword evidence="7" id="KW-1185">Reference proteome</keyword>
<dbReference type="Gene3D" id="3.40.50.300">
    <property type="entry name" value="P-loop containing nucleotide triphosphate hydrolases"/>
    <property type="match status" value="1"/>
</dbReference>
<dbReference type="InterPro" id="IPR020850">
    <property type="entry name" value="GED_dom"/>
</dbReference>
<name>R7S1B0_PUNST</name>
<dbReference type="Pfam" id="PF00350">
    <property type="entry name" value="Dynamin_N"/>
    <property type="match status" value="1"/>
</dbReference>
<feature type="compositionally biased region" description="Polar residues" evidence="3">
    <location>
        <begin position="40"/>
        <end position="60"/>
    </location>
</feature>
<reference evidence="7" key="1">
    <citation type="journal article" date="2012" name="Science">
        <title>The Paleozoic origin of enzymatic lignin decomposition reconstructed from 31 fungal genomes.</title>
        <authorList>
            <person name="Floudas D."/>
            <person name="Binder M."/>
            <person name="Riley R."/>
            <person name="Barry K."/>
            <person name="Blanchette R.A."/>
            <person name="Henrissat B."/>
            <person name="Martinez A.T."/>
            <person name="Otillar R."/>
            <person name="Spatafora J.W."/>
            <person name="Yadav J.S."/>
            <person name="Aerts A."/>
            <person name="Benoit I."/>
            <person name="Boyd A."/>
            <person name="Carlson A."/>
            <person name="Copeland A."/>
            <person name="Coutinho P.M."/>
            <person name="de Vries R.P."/>
            <person name="Ferreira P."/>
            <person name="Findley K."/>
            <person name="Foster B."/>
            <person name="Gaskell J."/>
            <person name="Glotzer D."/>
            <person name="Gorecki P."/>
            <person name="Heitman J."/>
            <person name="Hesse C."/>
            <person name="Hori C."/>
            <person name="Igarashi K."/>
            <person name="Jurgens J.A."/>
            <person name="Kallen N."/>
            <person name="Kersten P."/>
            <person name="Kohler A."/>
            <person name="Kuees U."/>
            <person name="Kumar T.K.A."/>
            <person name="Kuo A."/>
            <person name="LaButti K."/>
            <person name="Larrondo L.F."/>
            <person name="Lindquist E."/>
            <person name="Ling A."/>
            <person name="Lombard V."/>
            <person name="Lucas S."/>
            <person name="Lundell T."/>
            <person name="Martin R."/>
            <person name="McLaughlin D.J."/>
            <person name="Morgenstern I."/>
            <person name="Morin E."/>
            <person name="Murat C."/>
            <person name="Nagy L.G."/>
            <person name="Nolan M."/>
            <person name="Ohm R.A."/>
            <person name="Patyshakuliyeva A."/>
            <person name="Rokas A."/>
            <person name="Ruiz-Duenas F.J."/>
            <person name="Sabat G."/>
            <person name="Salamov A."/>
            <person name="Samejima M."/>
            <person name="Schmutz J."/>
            <person name="Slot J.C."/>
            <person name="St John F."/>
            <person name="Stenlid J."/>
            <person name="Sun H."/>
            <person name="Sun S."/>
            <person name="Syed K."/>
            <person name="Tsang A."/>
            <person name="Wiebenga A."/>
            <person name="Young D."/>
            <person name="Pisabarro A."/>
            <person name="Eastwood D.C."/>
            <person name="Martin F."/>
            <person name="Cullen D."/>
            <person name="Grigoriev I.V."/>
            <person name="Hibbett D.S."/>
        </authorList>
    </citation>
    <scope>NUCLEOTIDE SEQUENCE [LARGE SCALE GENOMIC DNA]</scope>
    <source>
        <strain evidence="7">HHB-11173 SS5</strain>
    </source>
</reference>
<accession>R7S1B0</accession>
<evidence type="ECO:0000256" key="3">
    <source>
        <dbReference type="SAM" id="MobiDB-lite"/>
    </source>
</evidence>
<dbReference type="GO" id="GO:0048312">
    <property type="term" value="P:intracellular distribution of mitochondria"/>
    <property type="evidence" value="ECO:0007669"/>
    <property type="project" value="TreeGrafter"/>
</dbReference>
<dbReference type="eggNOG" id="KOG0446">
    <property type="taxonomic scope" value="Eukaryota"/>
</dbReference>
<dbReference type="SUPFAM" id="SSF52540">
    <property type="entry name" value="P-loop containing nucleoside triphosphate hydrolases"/>
    <property type="match status" value="1"/>
</dbReference>
<dbReference type="GO" id="GO:0008017">
    <property type="term" value="F:microtubule binding"/>
    <property type="evidence" value="ECO:0007669"/>
    <property type="project" value="TreeGrafter"/>
</dbReference>
<evidence type="ECO:0000259" key="4">
    <source>
        <dbReference type="PROSITE" id="PS51388"/>
    </source>
</evidence>
<dbReference type="KEGG" id="psq:PUNSTDRAFT_138885"/>
<dbReference type="PANTHER" id="PTHR11566:SF21">
    <property type="entry name" value="DYNAMIN RELATED PROTEIN 1, ISOFORM A"/>
    <property type="match status" value="1"/>
</dbReference>
<keyword evidence="1" id="KW-0547">Nucleotide-binding</keyword>
<dbReference type="PANTHER" id="PTHR11566">
    <property type="entry name" value="DYNAMIN"/>
    <property type="match status" value="1"/>
</dbReference>
<dbReference type="GO" id="GO:0005739">
    <property type="term" value="C:mitochondrion"/>
    <property type="evidence" value="ECO:0007669"/>
    <property type="project" value="TreeGrafter"/>
</dbReference>
<dbReference type="Proteomes" id="UP000054196">
    <property type="component" value="Unassembled WGS sequence"/>
</dbReference>
<dbReference type="EMBL" id="JH687556">
    <property type="protein sequence ID" value="EIN04160.1"/>
    <property type="molecule type" value="Genomic_DNA"/>
</dbReference>